<keyword evidence="2" id="KW-1185">Reference proteome</keyword>
<evidence type="ECO:0008006" key="3">
    <source>
        <dbReference type="Google" id="ProtNLM"/>
    </source>
</evidence>
<reference evidence="1 2" key="1">
    <citation type="submission" date="2024-09" db="EMBL/GenBank/DDBJ databases">
        <authorList>
            <person name="Sun Q."/>
            <person name="Mori K."/>
        </authorList>
    </citation>
    <scope>NUCLEOTIDE SEQUENCE [LARGE SCALE GENOMIC DNA]</scope>
    <source>
        <strain evidence="1 2">CGMCC 1.12926</strain>
    </source>
</reference>
<dbReference type="Proteomes" id="UP001589734">
    <property type="component" value="Unassembled WGS sequence"/>
</dbReference>
<sequence>MDLVKEYKEKSNFKDVKEVSAVLATVFTDLFVLGTIKSDYKSKQTISKKEDVNSRTIKLLEYILSNDFVTSKETKLKVIKLLDDLNYRNEILHLMDESNNAAEEDLKKTAEQMGRKFMSSEKK</sequence>
<name>A0ABV6BJC6_9FLAO</name>
<accession>A0ABV6BJC6</accession>
<organism evidence="1 2">
    <name type="scientific">Flavobacterium procerum</name>
    <dbReference type="NCBI Taxonomy" id="1455569"/>
    <lineage>
        <taxon>Bacteria</taxon>
        <taxon>Pseudomonadati</taxon>
        <taxon>Bacteroidota</taxon>
        <taxon>Flavobacteriia</taxon>
        <taxon>Flavobacteriales</taxon>
        <taxon>Flavobacteriaceae</taxon>
        <taxon>Flavobacterium</taxon>
    </lineage>
</organism>
<evidence type="ECO:0000313" key="2">
    <source>
        <dbReference type="Proteomes" id="UP001589734"/>
    </source>
</evidence>
<evidence type="ECO:0000313" key="1">
    <source>
        <dbReference type="EMBL" id="MFC0075540.1"/>
    </source>
</evidence>
<protein>
    <recommendedName>
        <fullName evidence="3">Four helix bundle protein</fullName>
    </recommendedName>
</protein>
<gene>
    <name evidence="1" type="ORF">ACFFLS_00685</name>
</gene>
<dbReference type="EMBL" id="JBHLYW010000001">
    <property type="protein sequence ID" value="MFC0075540.1"/>
    <property type="molecule type" value="Genomic_DNA"/>
</dbReference>
<dbReference type="RefSeq" id="WP_379683796.1">
    <property type="nucleotide sequence ID" value="NZ_JBHLYW010000001.1"/>
</dbReference>
<proteinExistence type="predicted"/>
<comment type="caution">
    <text evidence="1">The sequence shown here is derived from an EMBL/GenBank/DDBJ whole genome shotgun (WGS) entry which is preliminary data.</text>
</comment>